<dbReference type="OrthoDB" id="10301934at2759"/>
<feature type="region of interest" description="Disordered" evidence="1">
    <location>
        <begin position="45"/>
        <end position="67"/>
    </location>
</feature>
<dbReference type="Proteomes" id="UP000054350">
    <property type="component" value="Unassembled WGS sequence"/>
</dbReference>
<protein>
    <submittedName>
        <fullName evidence="2">Uncharacterized protein</fullName>
    </submittedName>
</protein>
<organism evidence="2 3">
    <name type="scientific">Allomyces macrogynus (strain ATCC 38327)</name>
    <name type="common">Allomyces javanicus var. macrogynus</name>
    <dbReference type="NCBI Taxonomy" id="578462"/>
    <lineage>
        <taxon>Eukaryota</taxon>
        <taxon>Fungi</taxon>
        <taxon>Fungi incertae sedis</taxon>
        <taxon>Blastocladiomycota</taxon>
        <taxon>Blastocladiomycetes</taxon>
        <taxon>Blastocladiales</taxon>
        <taxon>Blastocladiaceae</taxon>
        <taxon>Allomyces</taxon>
    </lineage>
</organism>
<dbReference type="EMBL" id="GG745338">
    <property type="protein sequence ID" value="KNE61363.1"/>
    <property type="molecule type" value="Genomic_DNA"/>
</dbReference>
<accession>A0A0L0SFS0</accession>
<reference evidence="2 3" key="1">
    <citation type="submission" date="2009-11" db="EMBL/GenBank/DDBJ databases">
        <title>Annotation of Allomyces macrogynus ATCC 38327.</title>
        <authorList>
            <consortium name="The Broad Institute Genome Sequencing Platform"/>
            <person name="Russ C."/>
            <person name="Cuomo C."/>
            <person name="Burger G."/>
            <person name="Gray M.W."/>
            <person name="Holland P.W.H."/>
            <person name="King N."/>
            <person name="Lang F.B.F."/>
            <person name="Roger A.J."/>
            <person name="Ruiz-Trillo I."/>
            <person name="Young S.K."/>
            <person name="Zeng Q."/>
            <person name="Gargeya S."/>
            <person name="Fitzgerald M."/>
            <person name="Haas B."/>
            <person name="Abouelleil A."/>
            <person name="Alvarado L."/>
            <person name="Arachchi H.M."/>
            <person name="Berlin A."/>
            <person name="Chapman S.B."/>
            <person name="Gearin G."/>
            <person name="Goldberg J."/>
            <person name="Griggs A."/>
            <person name="Gujja S."/>
            <person name="Hansen M."/>
            <person name="Heiman D."/>
            <person name="Howarth C."/>
            <person name="Larimer J."/>
            <person name="Lui A."/>
            <person name="MacDonald P.J.P."/>
            <person name="McCowen C."/>
            <person name="Montmayeur A."/>
            <person name="Murphy C."/>
            <person name="Neiman D."/>
            <person name="Pearson M."/>
            <person name="Priest M."/>
            <person name="Roberts A."/>
            <person name="Saif S."/>
            <person name="Shea T."/>
            <person name="Sisk P."/>
            <person name="Stolte C."/>
            <person name="Sykes S."/>
            <person name="Wortman J."/>
            <person name="Nusbaum C."/>
            <person name="Birren B."/>
        </authorList>
    </citation>
    <scope>NUCLEOTIDE SEQUENCE [LARGE SCALE GENOMIC DNA]</scope>
    <source>
        <strain evidence="2 3">ATCC 38327</strain>
    </source>
</reference>
<evidence type="ECO:0000256" key="1">
    <source>
        <dbReference type="SAM" id="MobiDB-lite"/>
    </source>
</evidence>
<feature type="compositionally biased region" description="Basic and acidic residues" evidence="1">
    <location>
        <begin position="54"/>
        <end position="67"/>
    </location>
</feature>
<gene>
    <name evidence="2" type="ORF">AMAG_18616</name>
</gene>
<feature type="compositionally biased region" description="Gly residues" evidence="1">
    <location>
        <begin position="1"/>
        <end position="12"/>
    </location>
</feature>
<keyword evidence="3" id="KW-1185">Reference proteome</keyword>
<proteinExistence type="predicted"/>
<dbReference type="VEuPathDB" id="FungiDB:AMAG_18616"/>
<dbReference type="AlphaFoldDB" id="A0A0L0SFS0"/>
<evidence type="ECO:0000313" key="2">
    <source>
        <dbReference type="EMBL" id="KNE61363.1"/>
    </source>
</evidence>
<name>A0A0L0SFS0_ALLM3</name>
<reference evidence="2 3" key="2">
    <citation type="submission" date="2009-11" db="EMBL/GenBank/DDBJ databases">
        <title>The Genome Sequence of Allomyces macrogynus strain ATCC 38327.</title>
        <authorList>
            <consortium name="The Broad Institute Genome Sequencing Platform"/>
            <person name="Russ C."/>
            <person name="Cuomo C."/>
            <person name="Shea T."/>
            <person name="Young S.K."/>
            <person name="Zeng Q."/>
            <person name="Koehrsen M."/>
            <person name="Haas B."/>
            <person name="Borodovsky M."/>
            <person name="Guigo R."/>
            <person name="Alvarado L."/>
            <person name="Berlin A."/>
            <person name="Borenstein D."/>
            <person name="Chen Z."/>
            <person name="Engels R."/>
            <person name="Freedman E."/>
            <person name="Gellesch M."/>
            <person name="Goldberg J."/>
            <person name="Griggs A."/>
            <person name="Gujja S."/>
            <person name="Heiman D."/>
            <person name="Hepburn T."/>
            <person name="Howarth C."/>
            <person name="Jen D."/>
            <person name="Larson L."/>
            <person name="Lewis B."/>
            <person name="Mehta T."/>
            <person name="Park D."/>
            <person name="Pearson M."/>
            <person name="Roberts A."/>
            <person name="Saif S."/>
            <person name="Shenoy N."/>
            <person name="Sisk P."/>
            <person name="Stolte C."/>
            <person name="Sykes S."/>
            <person name="Walk T."/>
            <person name="White J."/>
            <person name="Yandava C."/>
            <person name="Burger G."/>
            <person name="Gray M.W."/>
            <person name="Holland P.W.H."/>
            <person name="King N."/>
            <person name="Lang F.B.F."/>
            <person name="Roger A.J."/>
            <person name="Ruiz-Trillo I."/>
            <person name="Lander E."/>
            <person name="Nusbaum C."/>
        </authorList>
    </citation>
    <scope>NUCLEOTIDE SEQUENCE [LARGE SCALE GENOMIC DNA]</scope>
    <source>
        <strain evidence="2 3">ATCC 38327</strain>
    </source>
</reference>
<sequence length="67" mass="6660">MSGTSLFGGGLVRNGSTMGPTARPKIGLFQLPGQMHGRGFLALGGGTSNAVGNKKGDDAVGVDEQGK</sequence>
<feature type="region of interest" description="Disordered" evidence="1">
    <location>
        <begin position="1"/>
        <end position="27"/>
    </location>
</feature>
<evidence type="ECO:0000313" key="3">
    <source>
        <dbReference type="Proteomes" id="UP000054350"/>
    </source>
</evidence>